<accession>A0A3P7NQK0</accession>
<gene>
    <name evidence="1" type="ORF">GPUH_LOCUS18965</name>
</gene>
<dbReference type="AlphaFoldDB" id="A0A3P7NQK0"/>
<dbReference type="GO" id="GO:0043248">
    <property type="term" value="P:proteasome assembly"/>
    <property type="evidence" value="ECO:0007669"/>
    <property type="project" value="InterPro"/>
</dbReference>
<dbReference type="Proteomes" id="UP000271098">
    <property type="component" value="Unassembled WGS sequence"/>
</dbReference>
<dbReference type="GO" id="GO:0005829">
    <property type="term" value="C:cytosol"/>
    <property type="evidence" value="ECO:0007669"/>
    <property type="project" value="TreeGrafter"/>
</dbReference>
<evidence type="ECO:0008006" key="3">
    <source>
        <dbReference type="Google" id="ProtNLM"/>
    </source>
</evidence>
<sequence length="253" mass="29220">MIQPVNRFFFITSICSIKFFIAFLKFFGHLTIANAECLSRFPKFLDSLLDSIYHFDRLDASLRLNVFDTFGAVGSSAAAKKFLDRKSELFRIEQVMNSFGVAIASGPIDLRVRHIDALAMLLRFRDGEDHETEAIANKWYKWLGDPFSSMIVAYLIRPFPDLRMASLRLVLELIGYKWAVGTLCRTSNFLDNVMKREIETTAEGRQCRYDIVCKLIDNGETIIPPEDMIKLKLFRREGAFFVERKPMIDMEND</sequence>
<dbReference type="InterPro" id="IPR019538">
    <property type="entry name" value="PSMD5"/>
</dbReference>
<dbReference type="EMBL" id="UYRT01087659">
    <property type="protein sequence ID" value="VDN32821.1"/>
    <property type="molecule type" value="Genomic_DNA"/>
</dbReference>
<evidence type="ECO:0000313" key="1">
    <source>
        <dbReference type="EMBL" id="VDN32821.1"/>
    </source>
</evidence>
<protein>
    <recommendedName>
        <fullName evidence="3">26S proteasome non-ATPase regulatory subunit 5</fullName>
    </recommendedName>
</protein>
<dbReference type="OrthoDB" id="10250600at2759"/>
<name>A0A3P7NQK0_9BILA</name>
<dbReference type="PANTHER" id="PTHR13554">
    <property type="entry name" value="26S PROTEASOME NON-ATPASE REGULATORY SUBUNIT 5-RELATED"/>
    <property type="match status" value="1"/>
</dbReference>
<keyword evidence="2" id="KW-1185">Reference proteome</keyword>
<dbReference type="PANTHER" id="PTHR13554:SF10">
    <property type="entry name" value="26S PROTEASOME NON-ATPASE REGULATORY SUBUNIT 5"/>
    <property type="match status" value="1"/>
</dbReference>
<evidence type="ECO:0000313" key="2">
    <source>
        <dbReference type="Proteomes" id="UP000271098"/>
    </source>
</evidence>
<dbReference type="Pfam" id="PF10508">
    <property type="entry name" value="Proteasom_PSMB"/>
    <property type="match status" value="1"/>
</dbReference>
<organism evidence="1 2">
    <name type="scientific">Gongylonema pulchrum</name>
    <dbReference type="NCBI Taxonomy" id="637853"/>
    <lineage>
        <taxon>Eukaryota</taxon>
        <taxon>Metazoa</taxon>
        <taxon>Ecdysozoa</taxon>
        <taxon>Nematoda</taxon>
        <taxon>Chromadorea</taxon>
        <taxon>Rhabditida</taxon>
        <taxon>Spirurina</taxon>
        <taxon>Spiruromorpha</taxon>
        <taxon>Spiruroidea</taxon>
        <taxon>Gongylonematidae</taxon>
        <taxon>Gongylonema</taxon>
    </lineage>
</organism>
<proteinExistence type="predicted"/>
<reference evidence="1 2" key="1">
    <citation type="submission" date="2018-11" db="EMBL/GenBank/DDBJ databases">
        <authorList>
            <consortium name="Pathogen Informatics"/>
        </authorList>
    </citation>
    <scope>NUCLEOTIDE SEQUENCE [LARGE SCALE GENOMIC DNA]</scope>
</reference>